<proteinExistence type="predicted"/>
<dbReference type="KEGG" id="vg:77931493"/>
<gene>
    <name evidence="1" type="primary">21</name>
    <name evidence="1" type="ORF">SEA_KIMJONGPHILL_21</name>
</gene>
<evidence type="ECO:0000313" key="2">
    <source>
        <dbReference type="Proteomes" id="UP000683386"/>
    </source>
</evidence>
<dbReference type="RefSeq" id="YP_010655627.1">
    <property type="nucleotide sequence ID" value="NC_070830.1"/>
</dbReference>
<sequence length="59" mass="6444">MPDVRTTLQPGTITKVTEQEFTDLDRLGLIQEVVYGPVEPVTNTATVKVTSTKAKPEEA</sequence>
<name>A0A8F2E6M4_9CAUD</name>
<keyword evidence="2" id="KW-1185">Reference proteome</keyword>
<reference evidence="1" key="1">
    <citation type="submission" date="2021-03" db="EMBL/GenBank/DDBJ databases">
        <authorList>
            <person name="Alqahtani R."/>
            <person name="Behailu E."/>
            <person name="Cappabianca D.W."/>
            <person name="Csanadi-Schwartz K.M."/>
            <person name="Dalal A.S."/>
            <person name="Fahim M.S."/>
            <person name="Franklin J.M."/>
            <person name="Gluckman M.H."/>
            <person name="Levine C.J."/>
            <person name="Martin N."/>
            <person name="Milza N."/>
            <person name="Najmabadi R."/>
            <person name="Newman A.M."/>
            <person name="Pajunar M."/>
            <person name="Qalawee I."/>
            <person name="Rizvi A."/>
            <person name="Samuel A."/>
            <person name="Smith A."/>
            <person name="Swann F.E."/>
            <person name="Sweeney P."/>
            <person name="Torres N.R."/>
            <person name="Ventrone L."/>
            <person name="Ventura L."/>
            <person name="Wroe M."/>
            <person name="Acquaye N.A."/>
            <person name="Agnes T.J."/>
            <person name="Ahmed A."/>
            <person name="Ahmed S."/>
            <person name="Amodu B.A."/>
            <person name="Arefeayne N.F."/>
            <person name="Asamoah-Frimpong E.A."/>
            <person name="Attaran A."/>
            <person name="Barragan J.M."/>
            <person name="Baumgarten L.N."/>
            <person name="Berhane B."/>
            <person name="Beyene A."/>
            <person name="Bhattarai B."/>
            <person name="Biondokin D.V."/>
            <person name="Boone B.K."/>
            <person name="Burney S.Z."/>
            <person name="Cayanan J.-R.T."/>
            <person name="Cesta G."/>
            <person name="Chang J."/>
            <person name="Chavez J."/>
            <person name="Chorbajian C."/>
            <person name="Christian S."/>
            <person name="Corns J.R."/>
            <person name="Corns N.R."/>
            <person name="Cowan J.T."/>
            <person name="Coyne C."/>
            <person name="Dadzie B."/>
            <person name="Datu D.-L.V."/>
            <person name="Deng B.C."/>
            <person name="Der L."/>
            <person name="Dickerson K."/>
            <person name="Dozier E."/>
            <person name="Egbunine A.O."/>
            <person name="Farooq M."/>
            <person name="Fonge A.E."/>
            <person name="Ghomsi-Nono M.P."/>
            <person name="Giampietro H."/>
            <person name="Gunnison R.P."/>
            <person name="Han S.H."/>
            <person name="Hennigan A.J."/>
            <person name="Hong A.N."/>
            <person name="Ijomor E.C."/>
            <person name="Jalali A."/>
            <person name="Jamil T.Z."/>
            <person name="Jenkins C.R."/>
            <person name="Joseph M.A."/>
            <person name="Jowanowitch O.J."/>
            <person name="Kang D."/>
            <person name="Khan A."/>
            <person name="Khan Z.K."/>
            <person name="Kiewe T."/>
            <person name="Kjerulf A.B."/>
            <person name="Kolosey V."/>
            <person name="Kurup M."/>
            <person name="Lee V.H."/>
            <person name="Llontop-Maldonado V."/>
            <person name="Long P."/>
            <person name="Lu N."/>
            <person name="Majekodunmi A."/>
            <person name="Malik H.W."/>
            <person name="Marcellino S.C."/>
            <person name="Martinez L.A."/>
            <person name="Meher F.N."/>
            <person name="Michelin M.A."/>
            <person name="Mitchell K.G."/>
            <person name="Mullens W.J."/>
            <person name="Nwakama C."/>
            <person name="Nwosu F.T."/>
            <person name="Oboh E.C."/>
            <person name="Odujinrin O."/>
            <person name="Ogunsan O."/>
            <person name="O'Neill K."/>
            <person name="Oxlaj J.A."/>
            <person name="Patel A.K."/>
            <person name="Patel B.R."/>
            <person name="Pham Q."/>
            <person name="Porter J."/>
            <person name="Portes J."/>
            <person name="Prokopenko A."/>
            <person name="Quraishi M."/>
            <person name="Qureshi M.-A."/>
            <person name="Rivera A."/>
            <person name="Rubalsky V."/>
            <person name="Saikali Y."/>
            <person name="Saqaf K."/>
            <person name="Saroya S.R."/>
            <person name="Seas A."/>
            <person name="Shadrick R.E."/>
            <person name="Sharda N."/>
            <person name="Sigindere M.T."/>
            <person name="Simbi V.G."/>
            <person name="Thuzar C."/>
            <person name="Tran K."/>
            <person name="Tran V.D."/>
            <person name="Trang W."/>
            <person name="Vaishnav N."/>
            <person name="Vuong K."/>
            <person name="Walker C."/>
            <person name="Wallace S.A."/>
            <person name="Warfield J.C."/>
            <person name="Wikina T."/>
            <person name="Wobbeking F.T."/>
            <person name="Worrent L.D."/>
            <person name="Yan T."/>
            <person name="Zehra A."/>
            <person name="Avazpour P."/>
            <person name="Kim F.M."/>
            <person name="Mason K."/>
            <person name="Nguyen D.A."/>
            <person name="Pettit S.M."/>
            <person name="Zhou O.J."/>
            <person name="Brissett D.L."/>
            <person name="Gualtieri C."/>
            <person name="Hufford T.M."/>
            <person name="Ko J.M."/>
            <person name="Novak J.K."/>
            <person name="Smith Z.M."/>
            <person name="Mayer-Bacon C."/>
            <person name="Erill I."/>
            <person name="Caruso S.M."/>
            <person name="Garlena R.A."/>
            <person name="Russell D.A."/>
            <person name="Pope W.H."/>
            <person name="Jacobs-Sera D."/>
            <person name="Hatfull G.F."/>
        </authorList>
    </citation>
    <scope>NUCLEOTIDE SEQUENCE</scope>
</reference>
<dbReference type="EMBL" id="MW822144">
    <property type="protein sequence ID" value="QWT29802.1"/>
    <property type="molecule type" value="Genomic_DNA"/>
</dbReference>
<evidence type="ECO:0000313" key="1">
    <source>
        <dbReference type="EMBL" id="QWT29802.1"/>
    </source>
</evidence>
<dbReference type="Proteomes" id="UP000683386">
    <property type="component" value="Segment"/>
</dbReference>
<organism evidence="1 2">
    <name type="scientific">Streptomyces phage KimJongPhill</name>
    <dbReference type="NCBI Taxonomy" id="2848886"/>
    <lineage>
        <taxon>Viruses</taxon>
        <taxon>Duplodnaviria</taxon>
        <taxon>Heunggongvirae</taxon>
        <taxon>Uroviricota</taxon>
        <taxon>Caudoviricetes</taxon>
        <taxon>Zukovirus</taxon>
        <taxon>Zukovirus phill</taxon>
    </lineage>
</organism>
<dbReference type="GeneID" id="77931493"/>
<accession>A0A8F2E6M4</accession>
<protein>
    <submittedName>
        <fullName evidence="1">Uncharacterized protein</fullName>
    </submittedName>
</protein>